<gene>
    <name evidence="2" type="ORF">H696_02001</name>
</gene>
<dbReference type="GeneID" id="20526726"/>
<evidence type="ECO:0000313" key="2">
    <source>
        <dbReference type="EMBL" id="KCV71051.1"/>
    </source>
</evidence>
<proteinExistence type="predicted"/>
<feature type="region of interest" description="Disordered" evidence="1">
    <location>
        <begin position="1"/>
        <end position="32"/>
    </location>
</feature>
<evidence type="ECO:0000256" key="1">
    <source>
        <dbReference type="SAM" id="MobiDB-lite"/>
    </source>
</evidence>
<sequence>MEASRPSSVRRTAPAADDRATEPPRDLGAVPQDAADLERLATFVHSASPADQSASLTAVSDLNAQLAGLQPIAPPPAGTIDQPAAARAAVDPAVDLVADPATVGPLATPAPASDAVNTSLEYHPPPVMLSPVAYPSLAGELSGLVEPQTSAPASAALNAATSSEAAAVADAVAPAPEVADILSSMADVLRVQDIPVPPIAAAYDSVAPDEAIDNTRALLGSYYHQQGRRFAPCRTDMFDVVF</sequence>
<dbReference type="EMBL" id="KB932203">
    <property type="protein sequence ID" value="KCV71051.1"/>
    <property type="molecule type" value="Genomic_DNA"/>
</dbReference>
<feature type="compositionally biased region" description="Basic and acidic residues" evidence="1">
    <location>
        <begin position="16"/>
        <end position="25"/>
    </location>
</feature>
<dbReference type="AlphaFoldDB" id="A0A058ZAT8"/>
<dbReference type="Proteomes" id="UP000030693">
    <property type="component" value="Unassembled WGS sequence"/>
</dbReference>
<accession>A0A058ZAT8</accession>
<evidence type="ECO:0000313" key="3">
    <source>
        <dbReference type="Proteomes" id="UP000030693"/>
    </source>
</evidence>
<organism evidence="2">
    <name type="scientific">Fonticula alba</name>
    <name type="common">Slime mold</name>
    <dbReference type="NCBI Taxonomy" id="691883"/>
    <lineage>
        <taxon>Eukaryota</taxon>
        <taxon>Rotosphaerida</taxon>
        <taxon>Fonticulaceae</taxon>
        <taxon>Fonticula</taxon>
    </lineage>
</organism>
<reference evidence="2" key="1">
    <citation type="submission" date="2013-04" db="EMBL/GenBank/DDBJ databases">
        <title>The Genome Sequence of Fonticula alba ATCC 38817.</title>
        <authorList>
            <consortium name="The Broad Institute Genomics Platform"/>
            <person name="Russ C."/>
            <person name="Cuomo C."/>
            <person name="Burger G."/>
            <person name="Gray M.W."/>
            <person name="Holland P.W.H."/>
            <person name="King N."/>
            <person name="Lang F.B.F."/>
            <person name="Roger A.J."/>
            <person name="Ruiz-Trillo I."/>
            <person name="Brown M."/>
            <person name="Walker B."/>
            <person name="Young S."/>
            <person name="Zeng Q."/>
            <person name="Gargeya S."/>
            <person name="Fitzgerald M."/>
            <person name="Haas B."/>
            <person name="Abouelleil A."/>
            <person name="Allen A.W."/>
            <person name="Alvarado L."/>
            <person name="Arachchi H.M."/>
            <person name="Berlin A.M."/>
            <person name="Chapman S.B."/>
            <person name="Gainer-Dewar J."/>
            <person name="Goldberg J."/>
            <person name="Griggs A."/>
            <person name="Gujja S."/>
            <person name="Hansen M."/>
            <person name="Howarth C."/>
            <person name="Imamovic A."/>
            <person name="Ireland A."/>
            <person name="Larimer J."/>
            <person name="McCowan C."/>
            <person name="Murphy C."/>
            <person name="Pearson M."/>
            <person name="Poon T.W."/>
            <person name="Priest M."/>
            <person name="Roberts A."/>
            <person name="Saif S."/>
            <person name="Shea T."/>
            <person name="Sisk P."/>
            <person name="Sykes S."/>
            <person name="Wortman J."/>
            <person name="Nusbaum C."/>
            <person name="Birren B."/>
        </authorList>
    </citation>
    <scope>NUCLEOTIDE SEQUENCE [LARGE SCALE GENOMIC DNA]</scope>
    <source>
        <strain evidence="2">ATCC 38817</strain>
    </source>
</reference>
<name>A0A058ZAT8_FONAL</name>
<protein>
    <submittedName>
        <fullName evidence="2">Uncharacterized protein</fullName>
    </submittedName>
</protein>
<dbReference type="RefSeq" id="XP_009494174.1">
    <property type="nucleotide sequence ID" value="XM_009495899.1"/>
</dbReference>
<keyword evidence="3" id="KW-1185">Reference proteome</keyword>